<gene>
    <name evidence="1" type="ORF">CSC65_14810</name>
</gene>
<dbReference type="EMBL" id="PDWN01000017">
    <property type="protein sequence ID" value="KAF1692229.1"/>
    <property type="molecule type" value="Genomic_DNA"/>
</dbReference>
<accession>A0ABQ6Z3W2</accession>
<protein>
    <submittedName>
        <fullName evidence="1">Uncharacterized protein</fullName>
    </submittedName>
</protein>
<keyword evidence="2" id="KW-1185">Reference proteome</keyword>
<evidence type="ECO:0000313" key="2">
    <source>
        <dbReference type="Proteomes" id="UP000788419"/>
    </source>
</evidence>
<reference evidence="1 2" key="1">
    <citation type="submission" date="2017-10" db="EMBL/GenBank/DDBJ databases">
        <title>Whole genome sequencing of members of genus Pseudoxanthomonas.</title>
        <authorList>
            <person name="Kumar S."/>
            <person name="Bansal K."/>
            <person name="Kaur A."/>
            <person name="Patil P."/>
            <person name="Sharma S."/>
            <person name="Patil P.B."/>
        </authorList>
    </citation>
    <scope>NUCLEOTIDE SEQUENCE [LARGE SCALE GENOMIC DNA]</scope>
    <source>
        <strain evidence="1 2">DSM 17801</strain>
    </source>
</reference>
<dbReference type="Proteomes" id="UP000788419">
    <property type="component" value="Unassembled WGS sequence"/>
</dbReference>
<organism evidence="1 2">
    <name type="scientific">Pseudoxanthomonas daejeonensis</name>
    <dbReference type="NCBI Taxonomy" id="266062"/>
    <lineage>
        <taxon>Bacteria</taxon>
        <taxon>Pseudomonadati</taxon>
        <taxon>Pseudomonadota</taxon>
        <taxon>Gammaproteobacteria</taxon>
        <taxon>Lysobacterales</taxon>
        <taxon>Lysobacteraceae</taxon>
        <taxon>Pseudoxanthomonas</taxon>
    </lineage>
</organism>
<sequence length="128" mass="14042">MAGKRRSRRTSSVGQMLELGMAAPQVVAHRLARMAAAGAAPSARDRKEFVGMVLEKQAAFAQGWTAMWIEGWLAQQKFALAWMSGKPWTSRDTARASAALERIATRGIAPVHRKAVANARRLARSRQD</sequence>
<proteinExistence type="predicted"/>
<comment type="caution">
    <text evidence="1">The sequence shown here is derived from an EMBL/GenBank/DDBJ whole genome shotgun (WGS) entry which is preliminary data.</text>
</comment>
<dbReference type="NCBIfam" id="NF045536">
    <property type="entry name" value="phasin_PhaP6"/>
    <property type="match status" value="1"/>
</dbReference>
<evidence type="ECO:0000313" key="1">
    <source>
        <dbReference type="EMBL" id="KAF1692229.1"/>
    </source>
</evidence>
<name>A0ABQ6Z3W2_9GAMM</name>
<dbReference type="InterPro" id="IPR053785">
    <property type="entry name" value="PhaP6-like"/>
</dbReference>